<keyword evidence="1" id="KW-1133">Transmembrane helix</keyword>
<keyword evidence="1" id="KW-0472">Membrane</keyword>
<keyword evidence="3" id="KW-1185">Reference proteome</keyword>
<name>A0A162Y0B0_PHYB8</name>
<keyword evidence="1" id="KW-0812">Transmembrane</keyword>
<dbReference type="Proteomes" id="UP000077315">
    <property type="component" value="Unassembled WGS sequence"/>
</dbReference>
<reference evidence="3" key="1">
    <citation type="submission" date="2015-06" db="EMBL/GenBank/DDBJ databases">
        <title>Expansion of signal transduction pathways in fungi by whole-genome duplication.</title>
        <authorList>
            <consortium name="DOE Joint Genome Institute"/>
            <person name="Corrochano L.M."/>
            <person name="Kuo A."/>
            <person name="Marcet-Houben M."/>
            <person name="Polaino S."/>
            <person name="Salamov A."/>
            <person name="Villalobos J.M."/>
            <person name="Alvarez M.I."/>
            <person name="Avalos J."/>
            <person name="Benito E.P."/>
            <person name="Benoit I."/>
            <person name="Burger G."/>
            <person name="Camino L.P."/>
            <person name="Canovas D."/>
            <person name="Cerda-Olmedo E."/>
            <person name="Cheng J.-F."/>
            <person name="Dominguez A."/>
            <person name="Elias M."/>
            <person name="Eslava A.P."/>
            <person name="Glaser F."/>
            <person name="Grimwood J."/>
            <person name="Gutierrez G."/>
            <person name="Heitman J."/>
            <person name="Henrissat B."/>
            <person name="Iturriaga E.A."/>
            <person name="Lang B.F."/>
            <person name="Lavin J.L."/>
            <person name="Lee S."/>
            <person name="Li W."/>
            <person name="Lindquist E."/>
            <person name="Lopez-Garcia S."/>
            <person name="Luque E.M."/>
            <person name="Marcos A.T."/>
            <person name="Martin J."/>
            <person name="McCluskey K."/>
            <person name="Medina H.R."/>
            <person name="Miralles-Duran A."/>
            <person name="Miyazaki A."/>
            <person name="Munoz-Torres E."/>
            <person name="Oguiza J.A."/>
            <person name="Ohm R."/>
            <person name="Olmedo M."/>
            <person name="Orejas M."/>
            <person name="Ortiz-Castellanos L."/>
            <person name="Pisabarro A.G."/>
            <person name="Rodriguez-Romero J."/>
            <person name="Ruiz-Herrera J."/>
            <person name="Ruiz-Vazquez R."/>
            <person name="Sanz C."/>
            <person name="Schackwitz W."/>
            <person name="Schmutz J."/>
            <person name="Shahriari M."/>
            <person name="Shelest E."/>
            <person name="Silva-Franco F."/>
            <person name="Soanes D."/>
            <person name="Syed K."/>
            <person name="Tagua V.G."/>
            <person name="Talbot N.J."/>
            <person name="Thon M."/>
            <person name="De vries R.P."/>
            <person name="Wiebenga A."/>
            <person name="Yadav J.S."/>
            <person name="Braun E.L."/>
            <person name="Baker S."/>
            <person name="Garre V."/>
            <person name="Horwitz B."/>
            <person name="Torres-Martinez S."/>
            <person name="Idnurm A."/>
            <person name="Herrera-Estrella A."/>
            <person name="Gabaldon T."/>
            <person name="Grigoriev I.V."/>
        </authorList>
    </citation>
    <scope>NUCLEOTIDE SEQUENCE [LARGE SCALE GENOMIC DNA]</scope>
    <source>
        <strain evidence="3">NRRL 1555(-)</strain>
    </source>
</reference>
<dbReference type="EMBL" id="KV440974">
    <property type="protein sequence ID" value="OAD77535.1"/>
    <property type="molecule type" value="Genomic_DNA"/>
</dbReference>
<accession>A0A162Y0B0</accession>
<feature type="transmembrane region" description="Helical" evidence="1">
    <location>
        <begin position="20"/>
        <end position="41"/>
    </location>
</feature>
<gene>
    <name evidence="2" type="ORF">PHYBLDRAFT_60666</name>
</gene>
<evidence type="ECO:0000313" key="3">
    <source>
        <dbReference type="Proteomes" id="UP000077315"/>
    </source>
</evidence>
<organism evidence="2 3">
    <name type="scientific">Phycomyces blakesleeanus (strain ATCC 8743b / DSM 1359 / FGSC 10004 / NBRC 33097 / NRRL 1555)</name>
    <dbReference type="NCBI Taxonomy" id="763407"/>
    <lineage>
        <taxon>Eukaryota</taxon>
        <taxon>Fungi</taxon>
        <taxon>Fungi incertae sedis</taxon>
        <taxon>Mucoromycota</taxon>
        <taxon>Mucoromycotina</taxon>
        <taxon>Mucoromycetes</taxon>
        <taxon>Mucorales</taxon>
        <taxon>Phycomycetaceae</taxon>
        <taxon>Phycomyces</taxon>
    </lineage>
</organism>
<dbReference type="GeneID" id="29001585"/>
<dbReference type="VEuPathDB" id="FungiDB:PHYBLDRAFT_60666"/>
<protein>
    <submittedName>
        <fullName evidence="2">Uncharacterized protein</fullName>
    </submittedName>
</protein>
<proteinExistence type="predicted"/>
<dbReference type="RefSeq" id="XP_018295575.1">
    <property type="nucleotide sequence ID" value="XM_018440679.1"/>
</dbReference>
<sequence>MRRGAMQGGYVPSLSISDKVTINNGLCFLVYFPLLLSFILCEARKRDYWDTLLILFYSVFVQGIKFLCFKATKICTITTFNTEKGGHSAYYFSSVVKLLFRHWYQCAQLGLKRPKHVLVTYSYPTANRVYENMVKRSKKNCIFPT</sequence>
<dbReference type="AlphaFoldDB" id="A0A162Y0B0"/>
<dbReference type="InParanoid" id="A0A162Y0B0"/>
<evidence type="ECO:0000313" key="2">
    <source>
        <dbReference type="EMBL" id="OAD77535.1"/>
    </source>
</evidence>
<evidence type="ECO:0000256" key="1">
    <source>
        <dbReference type="SAM" id="Phobius"/>
    </source>
</evidence>
<feature type="transmembrane region" description="Helical" evidence="1">
    <location>
        <begin position="48"/>
        <end position="67"/>
    </location>
</feature>